<keyword evidence="1" id="KW-0175">Coiled coil</keyword>
<dbReference type="EMBL" id="QFVR01000005">
    <property type="protein sequence ID" value="PWI26080.1"/>
    <property type="molecule type" value="Genomic_DNA"/>
</dbReference>
<feature type="domain" description="Band 7" evidence="2">
    <location>
        <begin position="12"/>
        <end position="195"/>
    </location>
</feature>
<evidence type="ECO:0000313" key="4">
    <source>
        <dbReference type="Proteomes" id="UP000245938"/>
    </source>
</evidence>
<accession>A0A2U3ANF8</accession>
<dbReference type="Proteomes" id="UP000245938">
    <property type="component" value="Unassembled WGS sequence"/>
</dbReference>
<dbReference type="CDD" id="cd03401">
    <property type="entry name" value="SPFH_prohibitin"/>
    <property type="match status" value="1"/>
</dbReference>
<dbReference type="PANTHER" id="PTHR42911">
    <property type="entry name" value="MODULATOR OF FTSH PROTEASE HFLC"/>
    <property type="match status" value="1"/>
</dbReference>
<feature type="coiled-coil region" evidence="1">
    <location>
        <begin position="166"/>
        <end position="209"/>
    </location>
</feature>
<reference evidence="3 4" key="1">
    <citation type="submission" date="2018-05" db="EMBL/GenBank/DDBJ databases">
        <title>Kurthia sibirica genome sequence.</title>
        <authorList>
            <person name="Maclea K.S."/>
            <person name="Goen A.E."/>
        </authorList>
    </citation>
    <scope>NUCLEOTIDE SEQUENCE [LARGE SCALE GENOMIC DNA]</scope>
    <source>
        <strain evidence="3 4">ATCC 49154</strain>
    </source>
</reference>
<gene>
    <name evidence="3" type="ORF">DEX24_05080</name>
</gene>
<dbReference type="OrthoDB" id="9812991at2"/>
<keyword evidence="4" id="KW-1185">Reference proteome</keyword>
<evidence type="ECO:0000259" key="2">
    <source>
        <dbReference type="Pfam" id="PF01145"/>
    </source>
</evidence>
<protein>
    <recommendedName>
        <fullName evidence="2">Band 7 domain-containing protein</fullName>
    </recommendedName>
</protein>
<comment type="caution">
    <text evidence="3">The sequence shown here is derived from an EMBL/GenBank/DDBJ whole genome shotgun (WGS) entry which is preliminary data.</text>
</comment>
<sequence>MTAIGIILKTERIPAGEVGVVYNTKGIEDQVLSTGWHITGLLDKTIEYPVKLQTIKNNDIKVSTNDGKSIEMDFAYNFTIDPEKVSDLFNKFGAVDIDTITDNYLRTRLWEAARTTISTYNVIEIYGEKSSDASAKIQDTFSEDIRPLGFTVTDLTIGVPKADESIQNAIDERVKASQQLEKKKTDLAITKAEAERKRIEAEGQAKANRIISKSVTKDILTQQYLEKWDGKTPLVTGDANSMIQIPIDEAIQSNKTEK</sequence>
<dbReference type="InterPro" id="IPR000163">
    <property type="entry name" value="Prohibitin"/>
</dbReference>
<evidence type="ECO:0000256" key="1">
    <source>
        <dbReference type="SAM" id="Coils"/>
    </source>
</evidence>
<proteinExistence type="predicted"/>
<dbReference type="PANTHER" id="PTHR42911:SF2">
    <property type="entry name" value="PROHIBITIN FAMILY PROTEIN"/>
    <property type="match status" value="1"/>
</dbReference>
<name>A0A2U3ANF8_9BACL</name>
<dbReference type="SUPFAM" id="SSF117892">
    <property type="entry name" value="Band 7/SPFH domain"/>
    <property type="match status" value="1"/>
</dbReference>
<dbReference type="Gene3D" id="3.30.479.30">
    <property type="entry name" value="Band 7 domain"/>
    <property type="match status" value="1"/>
</dbReference>
<organism evidence="3 4">
    <name type="scientific">Kurthia sibirica</name>
    <dbReference type="NCBI Taxonomy" id="202750"/>
    <lineage>
        <taxon>Bacteria</taxon>
        <taxon>Bacillati</taxon>
        <taxon>Bacillota</taxon>
        <taxon>Bacilli</taxon>
        <taxon>Bacillales</taxon>
        <taxon>Caryophanaceae</taxon>
        <taxon>Kurthia</taxon>
    </lineage>
</organism>
<dbReference type="Pfam" id="PF01145">
    <property type="entry name" value="Band_7"/>
    <property type="match status" value="1"/>
</dbReference>
<dbReference type="GO" id="GO:0016020">
    <property type="term" value="C:membrane"/>
    <property type="evidence" value="ECO:0007669"/>
    <property type="project" value="InterPro"/>
</dbReference>
<dbReference type="AlphaFoldDB" id="A0A2U3ANF8"/>
<evidence type="ECO:0000313" key="3">
    <source>
        <dbReference type="EMBL" id="PWI26080.1"/>
    </source>
</evidence>
<dbReference type="RefSeq" id="WP_109305500.1">
    <property type="nucleotide sequence ID" value="NZ_BJUF01000024.1"/>
</dbReference>
<dbReference type="InterPro" id="IPR036013">
    <property type="entry name" value="Band_7/SPFH_dom_sf"/>
</dbReference>
<dbReference type="InterPro" id="IPR001107">
    <property type="entry name" value="Band_7"/>
</dbReference>